<dbReference type="CDD" id="cd07316">
    <property type="entry name" value="terB_like_DjlA"/>
    <property type="match status" value="1"/>
</dbReference>
<proteinExistence type="predicted"/>
<dbReference type="EMBL" id="LLKQ01000001">
    <property type="protein sequence ID" value="OCL95962.1"/>
    <property type="molecule type" value="Genomic_DNA"/>
</dbReference>
<dbReference type="Proteomes" id="UP000092987">
    <property type="component" value="Unassembled WGS sequence"/>
</dbReference>
<dbReference type="SUPFAM" id="SSF158682">
    <property type="entry name" value="TerB-like"/>
    <property type="match status" value="1"/>
</dbReference>
<evidence type="ECO:0000259" key="1">
    <source>
        <dbReference type="PROSITE" id="PS50076"/>
    </source>
</evidence>
<reference evidence="2 3" key="1">
    <citation type="submission" date="2015-10" db="EMBL/GenBank/DDBJ databases">
        <authorList>
            <person name="Rovetto F.F."/>
            <person name="Cocolin L.L."/>
            <person name="Illeghems K.K."/>
            <person name="Van Nieuwerbuegh F.F."/>
            <person name="Houf K.K."/>
        </authorList>
    </citation>
    <scope>NUCLEOTIDE SEQUENCE [LARGE SCALE GENOMIC DNA]</scope>
    <source>
        <strain evidence="2 3">LMG 24486</strain>
    </source>
</reference>
<dbReference type="PRINTS" id="PR00625">
    <property type="entry name" value="JDOMAIN"/>
</dbReference>
<dbReference type="InterPro" id="IPR001623">
    <property type="entry name" value="DnaJ_domain"/>
</dbReference>
<accession>A0A1C7WU41</accession>
<dbReference type="PROSITE" id="PS50076">
    <property type="entry name" value="DNAJ_2"/>
    <property type="match status" value="1"/>
</dbReference>
<protein>
    <submittedName>
        <fullName evidence="2">DnaJ-like protein DjlA</fullName>
    </submittedName>
</protein>
<comment type="caution">
    <text evidence="2">The sequence shown here is derived from an EMBL/GenBank/DDBJ whole genome shotgun (WGS) entry which is preliminary data.</text>
</comment>
<dbReference type="SUPFAM" id="SSF46565">
    <property type="entry name" value="Chaperone J-domain"/>
    <property type="match status" value="1"/>
</dbReference>
<dbReference type="CDD" id="cd06257">
    <property type="entry name" value="DnaJ"/>
    <property type="match status" value="1"/>
</dbReference>
<dbReference type="InterPro" id="IPR007791">
    <property type="entry name" value="DjlA_N"/>
</dbReference>
<organism evidence="2 3">
    <name type="scientific">Aliarcobacter thereius LMG 24486</name>
    <dbReference type="NCBI Taxonomy" id="1032240"/>
    <lineage>
        <taxon>Bacteria</taxon>
        <taxon>Pseudomonadati</taxon>
        <taxon>Campylobacterota</taxon>
        <taxon>Epsilonproteobacteria</taxon>
        <taxon>Campylobacterales</taxon>
        <taxon>Arcobacteraceae</taxon>
        <taxon>Aliarcobacter</taxon>
    </lineage>
</organism>
<gene>
    <name evidence="2" type="primary">djlA</name>
    <name evidence="2" type="ORF">AA347_01451</name>
</gene>
<dbReference type="Pfam" id="PF05099">
    <property type="entry name" value="TerB"/>
    <property type="match status" value="1"/>
</dbReference>
<name>A0A1C7WU41_9BACT</name>
<feature type="domain" description="J" evidence="1">
    <location>
        <begin position="186"/>
        <end position="250"/>
    </location>
</feature>
<dbReference type="Gene3D" id="1.10.287.110">
    <property type="entry name" value="DnaJ domain"/>
    <property type="match status" value="1"/>
</dbReference>
<dbReference type="SMART" id="SM00271">
    <property type="entry name" value="DnaJ"/>
    <property type="match status" value="1"/>
</dbReference>
<dbReference type="Pfam" id="PF00226">
    <property type="entry name" value="DnaJ"/>
    <property type="match status" value="1"/>
</dbReference>
<dbReference type="InterPro" id="IPR029024">
    <property type="entry name" value="TerB-like"/>
</dbReference>
<dbReference type="RefSeq" id="WP_066184034.1">
    <property type="nucleotide sequence ID" value="NZ_CP035926.1"/>
</dbReference>
<evidence type="ECO:0000313" key="3">
    <source>
        <dbReference type="Proteomes" id="UP000092987"/>
    </source>
</evidence>
<dbReference type="InterPro" id="IPR036869">
    <property type="entry name" value="J_dom_sf"/>
</dbReference>
<sequence length="251" mass="29075">MEFLVLIIVIAVLFFIGKNYKTEEFKNINLTKKEVFRGDILNHEAGLLVALLSKVAKADGKVGELEAELIKHTLSDISSHFQNSEDLRGRLKELYNEEKDNFSNLIVICDRLYRLTAKNYNLRLKYMEYLLNLAFIDGDFSKEEQEITEDIANALKIAKSDYNRLIYSFESFYSNIKNEKKLSLEKSYEILNSNPNDEFSIIKKNYRELVKNNHPDIITGQGATQSIIDEATKKLQEINEAYEIIKKDRGI</sequence>
<evidence type="ECO:0000313" key="2">
    <source>
        <dbReference type="EMBL" id="OCL95962.1"/>
    </source>
</evidence>
<keyword evidence="3" id="KW-1185">Reference proteome</keyword>
<dbReference type="Gene3D" id="1.10.3680.10">
    <property type="entry name" value="TerB-like"/>
    <property type="match status" value="1"/>
</dbReference>